<keyword evidence="3" id="KW-1185">Reference proteome</keyword>
<organism evidence="2 3">
    <name type="scientific">Lepraria finkii</name>
    <dbReference type="NCBI Taxonomy" id="1340010"/>
    <lineage>
        <taxon>Eukaryota</taxon>
        <taxon>Fungi</taxon>
        <taxon>Dikarya</taxon>
        <taxon>Ascomycota</taxon>
        <taxon>Pezizomycotina</taxon>
        <taxon>Lecanoromycetes</taxon>
        <taxon>OSLEUM clade</taxon>
        <taxon>Lecanoromycetidae</taxon>
        <taxon>Lecanorales</taxon>
        <taxon>Lecanorineae</taxon>
        <taxon>Stereocaulaceae</taxon>
        <taxon>Lepraria</taxon>
    </lineage>
</organism>
<keyword evidence="1" id="KW-0704">Schiff base</keyword>
<protein>
    <recommendedName>
        <fullName evidence="4">Transaldolase</fullName>
    </recommendedName>
</protein>
<dbReference type="PANTHER" id="PTHR10683:SF34">
    <property type="entry name" value="TRANSALDOLASE"/>
    <property type="match status" value="1"/>
</dbReference>
<dbReference type="Proteomes" id="UP001590951">
    <property type="component" value="Unassembled WGS sequence"/>
</dbReference>
<name>A0ABR4AUX7_9LECA</name>
<dbReference type="InterPro" id="IPR013785">
    <property type="entry name" value="Aldolase_TIM"/>
</dbReference>
<dbReference type="EMBL" id="JBHFEH010000063">
    <property type="protein sequence ID" value="KAL2049490.1"/>
    <property type="molecule type" value="Genomic_DNA"/>
</dbReference>
<dbReference type="Pfam" id="PF00923">
    <property type="entry name" value="TAL_FSA"/>
    <property type="match status" value="1"/>
</dbReference>
<evidence type="ECO:0000256" key="1">
    <source>
        <dbReference type="ARBA" id="ARBA00023270"/>
    </source>
</evidence>
<reference evidence="2 3" key="1">
    <citation type="submission" date="2024-09" db="EMBL/GenBank/DDBJ databases">
        <title>Rethinking Asexuality: The Enigmatic Case of Functional Sexual Genes in Lepraria (Stereocaulaceae).</title>
        <authorList>
            <person name="Doellman M."/>
            <person name="Sun Y."/>
            <person name="Barcenas-Pena A."/>
            <person name="Lumbsch H.T."/>
            <person name="Grewe F."/>
        </authorList>
    </citation>
    <scope>NUCLEOTIDE SEQUENCE [LARGE SCALE GENOMIC DNA]</scope>
    <source>
        <strain evidence="2 3">Grewe 0041</strain>
    </source>
</reference>
<sequence>MEQAVLAAEAGCMYIAPFVHELKAFFDETYHDDGPILGHCLRIQQYYERHSYKTRVKAAGLLNVDEAMRLAGVTSLTLAPALIDTLSKSEESEEKVMNLSLFKQETNSTEDEIERLSFLDDENKFRKTFAKSEGGKGQSKTAQAIDIFREYQIKAESLMRDYDSTRIG</sequence>
<dbReference type="Gene3D" id="3.20.20.70">
    <property type="entry name" value="Aldolase class I"/>
    <property type="match status" value="1"/>
</dbReference>
<evidence type="ECO:0008006" key="4">
    <source>
        <dbReference type="Google" id="ProtNLM"/>
    </source>
</evidence>
<comment type="caution">
    <text evidence="2">The sequence shown here is derived from an EMBL/GenBank/DDBJ whole genome shotgun (WGS) entry which is preliminary data.</text>
</comment>
<accession>A0ABR4AUX7</accession>
<dbReference type="SUPFAM" id="SSF51569">
    <property type="entry name" value="Aldolase"/>
    <property type="match status" value="1"/>
</dbReference>
<gene>
    <name evidence="2" type="ORF">ABVK25_010285</name>
</gene>
<dbReference type="PANTHER" id="PTHR10683">
    <property type="entry name" value="TRANSALDOLASE"/>
    <property type="match status" value="1"/>
</dbReference>
<proteinExistence type="predicted"/>
<dbReference type="InterPro" id="IPR001585">
    <property type="entry name" value="TAL/FSA"/>
</dbReference>
<evidence type="ECO:0000313" key="3">
    <source>
        <dbReference type="Proteomes" id="UP001590951"/>
    </source>
</evidence>
<evidence type="ECO:0000313" key="2">
    <source>
        <dbReference type="EMBL" id="KAL2049490.1"/>
    </source>
</evidence>